<dbReference type="Proteomes" id="UP001241472">
    <property type="component" value="Unassembled WGS sequence"/>
</dbReference>
<dbReference type="EMBL" id="JAUSRF010000008">
    <property type="protein sequence ID" value="MDP9837951.1"/>
    <property type="molecule type" value="Genomic_DNA"/>
</dbReference>
<evidence type="ECO:0000313" key="2">
    <source>
        <dbReference type="EMBL" id="MDP9837951.1"/>
    </source>
</evidence>
<proteinExistence type="predicted"/>
<feature type="transmembrane region" description="Helical" evidence="1">
    <location>
        <begin position="59"/>
        <end position="77"/>
    </location>
</feature>
<organism evidence="2 3">
    <name type="scientific">Neorhizobium huautlense</name>
    <dbReference type="NCBI Taxonomy" id="67774"/>
    <lineage>
        <taxon>Bacteria</taxon>
        <taxon>Pseudomonadati</taxon>
        <taxon>Pseudomonadota</taxon>
        <taxon>Alphaproteobacteria</taxon>
        <taxon>Hyphomicrobiales</taxon>
        <taxon>Rhizobiaceae</taxon>
        <taxon>Rhizobium/Agrobacterium group</taxon>
        <taxon>Neorhizobium</taxon>
    </lineage>
</organism>
<evidence type="ECO:0000256" key="1">
    <source>
        <dbReference type="SAM" id="Phobius"/>
    </source>
</evidence>
<keyword evidence="1" id="KW-0812">Transmembrane</keyword>
<gene>
    <name evidence="2" type="ORF">J2T09_002711</name>
</gene>
<keyword evidence="1" id="KW-0472">Membrane</keyword>
<keyword evidence="1" id="KW-1133">Transmembrane helix</keyword>
<name>A0ABT9PUW2_9HYPH</name>
<comment type="caution">
    <text evidence="2">The sequence shown here is derived from an EMBL/GenBank/DDBJ whole genome shotgun (WGS) entry which is preliminary data.</text>
</comment>
<protein>
    <submittedName>
        <fullName evidence="2">Uncharacterized protein</fullName>
    </submittedName>
</protein>
<accession>A0ABT9PUW2</accession>
<evidence type="ECO:0000313" key="3">
    <source>
        <dbReference type="Proteomes" id="UP001241472"/>
    </source>
</evidence>
<reference evidence="2 3" key="1">
    <citation type="submission" date="2023-07" db="EMBL/GenBank/DDBJ databases">
        <title>Sorghum-associated microbial communities from plants grown in Nebraska, USA.</title>
        <authorList>
            <person name="Schachtman D."/>
        </authorList>
    </citation>
    <scope>NUCLEOTIDE SEQUENCE [LARGE SCALE GENOMIC DNA]</scope>
    <source>
        <strain evidence="2 3">DS1307</strain>
    </source>
</reference>
<sequence length="82" mass="8768">MLMHFVLGGVSMDLIHNERTKYLAASFDRLSTACLAVGVVTQLPALMAMNVGWSVIIDIASWFVGALALHLAGRIVLGGLRS</sequence>
<keyword evidence="3" id="KW-1185">Reference proteome</keyword>
<dbReference type="RefSeq" id="WP_306835441.1">
    <property type="nucleotide sequence ID" value="NZ_JAUSRF010000008.1"/>
</dbReference>